<protein>
    <submittedName>
        <fullName evidence="1">14121_t:CDS:1</fullName>
    </submittedName>
</protein>
<dbReference type="EMBL" id="CAJVPY010002613">
    <property type="protein sequence ID" value="CAG8566527.1"/>
    <property type="molecule type" value="Genomic_DNA"/>
</dbReference>
<sequence length="190" mass="22470">NIPYTSYSKITKPNSVHQCDLIEMPYNEDVDTSLLDNGPIFYYVLLAWLLQCDQGYEFMESMTLIIDEHNVNIRKTKARFRHTSLAMVDHYAGLFELRVFKNQYAIEFLLPTSERYKECERFARRIVNNMNDTPTRIMPSFPNHNKFVHLDSFALAGEKKARFDNADYHYIRRPSLAPHYTHLDVILLRI</sequence>
<evidence type="ECO:0000313" key="2">
    <source>
        <dbReference type="Proteomes" id="UP000789405"/>
    </source>
</evidence>
<gene>
    <name evidence="1" type="ORF">DERYTH_LOCUS5995</name>
</gene>
<organism evidence="1 2">
    <name type="scientific">Dentiscutata erythropus</name>
    <dbReference type="NCBI Taxonomy" id="1348616"/>
    <lineage>
        <taxon>Eukaryota</taxon>
        <taxon>Fungi</taxon>
        <taxon>Fungi incertae sedis</taxon>
        <taxon>Mucoromycota</taxon>
        <taxon>Glomeromycotina</taxon>
        <taxon>Glomeromycetes</taxon>
        <taxon>Diversisporales</taxon>
        <taxon>Gigasporaceae</taxon>
        <taxon>Dentiscutata</taxon>
    </lineage>
</organism>
<proteinExistence type="predicted"/>
<feature type="non-terminal residue" evidence="1">
    <location>
        <position position="190"/>
    </location>
</feature>
<evidence type="ECO:0000313" key="1">
    <source>
        <dbReference type="EMBL" id="CAG8566527.1"/>
    </source>
</evidence>
<keyword evidence="2" id="KW-1185">Reference proteome</keyword>
<name>A0A9N9FZD0_9GLOM</name>
<reference evidence="1" key="1">
    <citation type="submission" date="2021-06" db="EMBL/GenBank/DDBJ databases">
        <authorList>
            <person name="Kallberg Y."/>
            <person name="Tangrot J."/>
            <person name="Rosling A."/>
        </authorList>
    </citation>
    <scope>NUCLEOTIDE SEQUENCE</scope>
    <source>
        <strain evidence="1">MA453B</strain>
    </source>
</reference>
<comment type="caution">
    <text evidence="1">The sequence shown here is derived from an EMBL/GenBank/DDBJ whole genome shotgun (WGS) entry which is preliminary data.</text>
</comment>
<accession>A0A9N9FZD0</accession>
<dbReference type="OrthoDB" id="6343797at2759"/>
<dbReference type="Proteomes" id="UP000789405">
    <property type="component" value="Unassembled WGS sequence"/>
</dbReference>
<dbReference type="AlphaFoldDB" id="A0A9N9FZD0"/>